<gene>
    <name evidence="11" type="ORF">BJ984_001384</name>
</gene>
<dbReference type="EMBL" id="JACCBM010000001">
    <property type="protein sequence ID" value="NYD70226.1"/>
    <property type="molecule type" value="Genomic_DNA"/>
</dbReference>
<keyword evidence="2" id="KW-0813">Transport</keyword>
<feature type="transmembrane region" description="Helical" evidence="9">
    <location>
        <begin position="27"/>
        <end position="49"/>
    </location>
</feature>
<evidence type="ECO:0000259" key="10">
    <source>
        <dbReference type="Pfam" id="PF07885"/>
    </source>
</evidence>
<dbReference type="InterPro" id="IPR028325">
    <property type="entry name" value="VG_K_chnl"/>
</dbReference>
<feature type="transmembrane region" description="Helical" evidence="9">
    <location>
        <begin position="55"/>
        <end position="78"/>
    </location>
</feature>
<dbReference type="GO" id="GO:0008076">
    <property type="term" value="C:voltage-gated potassium channel complex"/>
    <property type="evidence" value="ECO:0007669"/>
    <property type="project" value="InterPro"/>
</dbReference>
<keyword evidence="4 9" id="KW-1133">Transmembrane helix</keyword>
<evidence type="ECO:0000313" key="11">
    <source>
        <dbReference type="EMBL" id="NYD70226.1"/>
    </source>
</evidence>
<dbReference type="Pfam" id="PF07885">
    <property type="entry name" value="Ion_trans_2"/>
    <property type="match status" value="1"/>
</dbReference>
<feature type="region of interest" description="Disordered" evidence="8">
    <location>
        <begin position="1"/>
        <end position="20"/>
    </location>
</feature>
<evidence type="ECO:0000313" key="12">
    <source>
        <dbReference type="Proteomes" id="UP000549913"/>
    </source>
</evidence>
<organism evidence="11 12">
    <name type="scientific">Herbiconiux flava</name>
    <dbReference type="NCBI Taxonomy" id="881268"/>
    <lineage>
        <taxon>Bacteria</taxon>
        <taxon>Bacillati</taxon>
        <taxon>Actinomycetota</taxon>
        <taxon>Actinomycetes</taxon>
        <taxon>Micrococcales</taxon>
        <taxon>Microbacteriaceae</taxon>
        <taxon>Herbiconiux</taxon>
    </lineage>
</organism>
<dbReference type="Gene3D" id="1.10.287.70">
    <property type="match status" value="1"/>
</dbReference>
<keyword evidence="5" id="KW-0406">Ion transport</keyword>
<feature type="transmembrane region" description="Helical" evidence="9">
    <location>
        <begin position="128"/>
        <end position="147"/>
    </location>
</feature>
<reference evidence="11 12" key="1">
    <citation type="submission" date="2020-07" db="EMBL/GenBank/DDBJ databases">
        <title>Sequencing the genomes of 1000 actinobacteria strains.</title>
        <authorList>
            <person name="Klenk H.-P."/>
        </authorList>
    </citation>
    <scope>NUCLEOTIDE SEQUENCE [LARGE SCALE GENOMIC DNA]</scope>
    <source>
        <strain evidence="11 12">DSM 26474</strain>
    </source>
</reference>
<evidence type="ECO:0000256" key="9">
    <source>
        <dbReference type="SAM" id="Phobius"/>
    </source>
</evidence>
<feature type="transmembrane region" description="Helical" evidence="9">
    <location>
        <begin position="159"/>
        <end position="178"/>
    </location>
</feature>
<name>A0A852SN55_9MICO</name>
<evidence type="ECO:0000256" key="5">
    <source>
        <dbReference type="ARBA" id="ARBA00023065"/>
    </source>
</evidence>
<keyword evidence="12" id="KW-1185">Reference proteome</keyword>
<evidence type="ECO:0000256" key="4">
    <source>
        <dbReference type="ARBA" id="ARBA00022989"/>
    </source>
</evidence>
<feature type="transmembrane region" description="Helical" evidence="9">
    <location>
        <begin position="90"/>
        <end position="108"/>
    </location>
</feature>
<dbReference type="SUPFAM" id="SSF81324">
    <property type="entry name" value="Voltage-gated potassium channels"/>
    <property type="match status" value="1"/>
</dbReference>
<dbReference type="AlphaFoldDB" id="A0A852SN55"/>
<comment type="subcellular location">
    <subcellularLocation>
        <location evidence="1">Membrane</location>
        <topology evidence="1">Multi-pass membrane protein</topology>
    </subcellularLocation>
</comment>
<dbReference type="RefSeq" id="WP_179547413.1">
    <property type="nucleotide sequence ID" value="NZ_BSEW01000001.1"/>
</dbReference>
<evidence type="ECO:0000256" key="3">
    <source>
        <dbReference type="ARBA" id="ARBA00022692"/>
    </source>
</evidence>
<evidence type="ECO:0000256" key="7">
    <source>
        <dbReference type="ARBA" id="ARBA00023303"/>
    </source>
</evidence>
<evidence type="ECO:0000256" key="2">
    <source>
        <dbReference type="ARBA" id="ARBA00022448"/>
    </source>
</evidence>
<dbReference type="GO" id="GO:0005249">
    <property type="term" value="F:voltage-gated potassium channel activity"/>
    <property type="evidence" value="ECO:0007669"/>
    <property type="project" value="InterPro"/>
</dbReference>
<dbReference type="PANTHER" id="PTHR11537">
    <property type="entry name" value="VOLTAGE-GATED POTASSIUM CHANNEL"/>
    <property type="match status" value="1"/>
</dbReference>
<feature type="compositionally biased region" description="Basic and acidic residues" evidence="8">
    <location>
        <begin position="1"/>
        <end position="17"/>
    </location>
</feature>
<sequence>MVDQGRHDQPRGGEDARRRRWETTTSAPLAGLSLLFLVAYSVLVLATGLPRGAVAALNLVIAGTWAVFLGDYAIRFALARRKGAFVRTSLPDLLYVVVPVLRPLILLRKLKDVPFFHRRSGSAVRTTVALHAALFVALFVYSISLAVLQAERAAPGATITTFGDAVWWACVTIATVGYGDVYPVTATGRVLAVTLMFGGVVIVGVTTATVVSYLNERILKQHHDRESSD</sequence>
<evidence type="ECO:0000256" key="8">
    <source>
        <dbReference type="SAM" id="MobiDB-lite"/>
    </source>
</evidence>
<evidence type="ECO:0000256" key="6">
    <source>
        <dbReference type="ARBA" id="ARBA00023136"/>
    </source>
</evidence>
<keyword evidence="6 9" id="KW-0472">Membrane</keyword>
<dbReference type="GO" id="GO:0001508">
    <property type="term" value="P:action potential"/>
    <property type="evidence" value="ECO:0007669"/>
    <property type="project" value="TreeGrafter"/>
</dbReference>
<dbReference type="PANTHER" id="PTHR11537:SF254">
    <property type="entry name" value="POTASSIUM VOLTAGE-GATED CHANNEL PROTEIN SHAB"/>
    <property type="match status" value="1"/>
</dbReference>
<feature type="transmembrane region" description="Helical" evidence="9">
    <location>
        <begin position="190"/>
        <end position="214"/>
    </location>
</feature>
<evidence type="ECO:0000256" key="1">
    <source>
        <dbReference type="ARBA" id="ARBA00004141"/>
    </source>
</evidence>
<dbReference type="InterPro" id="IPR013099">
    <property type="entry name" value="K_chnl_dom"/>
</dbReference>
<keyword evidence="7 11" id="KW-0407">Ion channel</keyword>
<feature type="domain" description="Potassium channel" evidence="10">
    <location>
        <begin position="137"/>
        <end position="214"/>
    </location>
</feature>
<protein>
    <submittedName>
        <fullName evidence="11">Voltage-gated potassium channel</fullName>
    </submittedName>
</protein>
<comment type="caution">
    <text evidence="11">The sequence shown here is derived from an EMBL/GenBank/DDBJ whole genome shotgun (WGS) entry which is preliminary data.</text>
</comment>
<proteinExistence type="predicted"/>
<dbReference type="Proteomes" id="UP000549913">
    <property type="component" value="Unassembled WGS sequence"/>
</dbReference>
<accession>A0A852SN55</accession>
<keyword evidence="3 9" id="KW-0812">Transmembrane</keyword>
<dbReference type="Gene3D" id="1.20.5.110">
    <property type="match status" value="1"/>
</dbReference>